<keyword evidence="3" id="KW-0067">ATP-binding</keyword>
<dbReference type="EMBL" id="VSRR010012218">
    <property type="protein sequence ID" value="MPC54250.1"/>
    <property type="molecule type" value="Genomic_DNA"/>
</dbReference>
<sequence length="403" mass="43573">MKGGDSSPAAARSPTAVPPQTLCKRHSPDNPGLAESENAPLSLHNKRQRTKSGSDVIEPLVSSCQDSTIPAPDCSSVKGESMPLCEHNIRTSRSDGELTGQNSVALYPGHQPLANGKGNGGLSPHCAATLEYVTQLPEGCSGGGADPSVLEPSNLTSACEPDEELEDDDNYLDSSEEELEDELTLTNNEDEESCGEDDQSVISSVTVGSTCSLRSVASEALSTICINEHGLAANEDGDMKALKATFDKEGVKKKWIVKPPASARGTGIQVVHKWPQVPTDTAVVVQRYISRPYLINDTKFDMRIYVLVTSFHPLRIYLYQDGLVRFASVQYNNASTSLADRYMHLTNYSVNKSSSSYTHNADAGQCQGHKWTLKSLWGYLKVSVIDKGIVHLTLGYRTQLGPK</sequence>
<evidence type="ECO:0000313" key="5">
    <source>
        <dbReference type="EMBL" id="MPC54250.1"/>
    </source>
</evidence>
<evidence type="ECO:0000256" key="1">
    <source>
        <dbReference type="ARBA" id="ARBA00022598"/>
    </source>
</evidence>
<dbReference type="GO" id="GO:0036064">
    <property type="term" value="C:ciliary basal body"/>
    <property type="evidence" value="ECO:0007669"/>
    <property type="project" value="TreeGrafter"/>
</dbReference>
<evidence type="ECO:0000313" key="6">
    <source>
        <dbReference type="Proteomes" id="UP000324222"/>
    </source>
</evidence>
<evidence type="ECO:0000256" key="2">
    <source>
        <dbReference type="ARBA" id="ARBA00022741"/>
    </source>
</evidence>
<proteinExistence type="predicted"/>
<dbReference type="PANTHER" id="PTHR12241">
    <property type="entry name" value="TUBULIN POLYGLUTAMYLASE"/>
    <property type="match status" value="1"/>
</dbReference>
<keyword evidence="6" id="KW-1185">Reference proteome</keyword>
<dbReference type="GO" id="GO:0000226">
    <property type="term" value="P:microtubule cytoskeleton organization"/>
    <property type="evidence" value="ECO:0007669"/>
    <property type="project" value="TreeGrafter"/>
</dbReference>
<dbReference type="Pfam" id="PF03133">
    <property type="entry name" value="TTL"/>
    <property type="match status" value="1"/>
</dbReference>
<dbReference type="PANTHER" id="PTHR12241:SF162">
    <property type="entry name" value="TUBULIN MONOGLUTAMYLASE TTLL4"/>
    <property type="match status" value="1"/>
</dbReference>
<gene>
    <name evidence="5" type="primary">TTLL4</name>
    <name evidence="5" type="ORF">E2C01_048160</name>
</gene>
<dbReference type="SUPFAM" id="SSF56059">
    <property type="entry name" value="Glutathione synthetase ATP-binding domain-like"/>
    <property type="match status" value="1"/>
</dbReference>
<comment type="caution">
    <text evidence="5">The sequence shown here is derived from an EMBL/GenBank/DDBJ whole genome shotgun (WGS) entry which is preliminary data.</text>
</comment>
<dbReference type="Gene3D" id="3.30.470.20">
    <property type="entry name" value="ATP-grasp fold, B domain"/>
    <property type="match status" value="1"/>
</dbReference>
<evidence type="ECO:0000256" key="3">
    <source>
        <dbReference type="ARBA" id="ARBA00022840"/>
    </source>
</evidence>
<reference evidence="5 6" key="1">
    <citation type="submission" date="2019-05" db="EMBL/GenBank/DDBJ databases">
        <title>Another draft genome of Portunus trituberculatus and its Hox gene families provides insights of decapod evolution.</title>
        <authorList>
            <person name="Jeong J.-H."/>
            <person name="Song I."/>
            <person name="Kim S."/>
            <person name="Choi T."/>
            <person name="Kim D."/>
            <person name="Ryu S."/>
            <person name="Kim W."/>
        </authorList>
    </citation>
    <scope>NUCLEOTIDE SEQUENCE [LARGE SCALE GENOMIC DNA]</scope>
    <source>
        <tissue evidence="5">Muscle</tissue>
    </source>
</reference>
<dbReference type="GO" id="GO:0070740">
    <property type="term" value="F:tubulin-glutamic acid ligase activity"/>
    <property type="evidence" value="ECO:0007669"/>
    <property type="project" value="TreeGrafter"/>
</dbReference>
<dbReference type="Proteomes" id="UP000324222">
    <property type="component" value="Unassembled WGS sequence"/>
</dbReference>
<dbReference type="GO" id="GO:0015631">
    <property type="term" value="F:tubulin binding"/>
    <property type="evidence" value="ECO:0007669"/>
    <property type="project" value="TreeGrafter"/>
</dbReference>
<protein>
    <submittedName>
        <fullName evidence="5">Tubulin polyglutamylase TTLL4</fullName>
    </submittedName>
</protein>
<keyword evidence="1" id="KW-0436">Ligase</keyword>
<feature type="region of interest" description="Disordered" evidence="4">
    <location>
        <begin position="1"/>
        <end position="78"/>
    </location>
</feature>
<accession>A0A5B7G2E7</accession>
<dbReference type="AlphaFoldDB" id="A0A5B7G2E7"/>
<name>A0A5B7G2E7_PORTR</name>
<dbReference type="OrthoDB" id="6365979at2759"/>
<keyword evidence="2" id="KW-0547">Nucleotide-binding</keyword>
<evidence type="ECO:0000256" key="4">
    <source>
        <dbReference type="SAM" id="MobiDB-lite"/>
    </source>
</evidence>
<dbReference type="GO" id="GO:0005524">
    <property type="term" value="F:ATP binding"/>
    <property type="evidence" value="ECO:0007669"/>
    <property type="project" value="UniProtKB-KW"/>
</dbReference>
<dbReference type="InterPro" id="IPR004344">
    <property type="entry name" value="TTL/TTLL_fam"/>
</dbReference>
<dbReference type="PROSITE" id="PS51221">
    <property type="entry name" value="TTL"/>
    <property type="match status" value="1"/>
</dbReference>
<organism evidence="5 6">
    <name type="scientific">Portunus trituberculatus</name>
    <name type="common">Swimming crab</name>
    <name type="synonym">Neptunus trituberculatus</name>
    <dbReference type="NCBI Taxonomy" id="210409"/>
    <lineage>
        <taxon>Eukaryota</taxon>
        <taxon>Metazoa</taxon>
        <taxon>Ecdysozoa</taxon>
        <taxon>Arthropoda</taxon>
        <taxon>Crustacea</taxon>
        <taxon>Multicrustacea</taxon>
        <taxon>Malacostraca</taxon>
        <taxon>Eumalacostraca</taxon>
        <taxon>Eucarida</taxon>
        <taxon>Decapoda</taxon>
        <taxon>Pleocyemata</taxon>
        <taxon>Brachyura</taxon>
        <taxon>Eubrachyura</taxon>
        <taxon>Portunoidea</taxon>
        <taxon>Portunidae</taxon>
        <taxon>Portuninae</taxon>
        <taxon>Portunus</taxon>
    </lineage>
</organism>